<dbReference type="Proteomes" id="UP000177027">
    <property type="component" value="Unassembled WGS sequence"/>
</dbReference>
<organism evidence="1 2">
    <name type="scientific">Candidatus Roizmanbacteria bacterium RIFCSPHIGHO2_02_FULL_40_9</name>
    <dbReference type="NCBI Taxonomy" id="1802042"/>
    <lineage>
        <taxon>Bacteria</taxon>
        <taxon>Candidatus Roizmaniibacteriota</taxon>
    </lineage>
</organism>
<gene>
    <name evidence="1" type="ORF">A3D06_01985</name>
</gene>
<sequence length="271" mass="31326">MKKIVVDKVLMCRPTYFDVTYVINPWMENQTVDTAKAIHQWENLVATYRDTGITVEIIEQQKDLPDMVFTTDQGVVREKKVLMSNFFTNERKGETDIYLKWFKAHEYQPVFLKKHYTFEGNGELLEWNGRFLVGIGFRTAPGSCKEIAKVFDTEVIPLKLINPFFYHLDTCLFPLDNETVFYYPQAFDTESKEKLQHMVPNLIPFTAKQAFSFYANSVVSHGKVFCQGVDKECESHLKKRGYELITIGVGEFNKSGGGIHCLTNILESHYV</sequence>
<comment type="caution">
    <text evidence="1">The sequence shown here is derived from an EMBL/GenBank/DDBJ whole genome shotgun (WGS) entry which is preliminary data.</text>
</comment>
<accession>A0A1F7HD59</accession>
<dbReference type="AlphaFoldDB" id="A0A1F7HD59"/>
<dbReference type="Pfam" id="PF19420">
    <property type="entry name" value="DDAH_eukar"/>
    <property type="match status" value="1"/>
</dbReference>
<dbReference type="PANTHER" id="PTHR47271">
    <property type="entry name" value="ARGININE DEIMINASE"/>
    <property type="match status" value="1"/>
</dbReference>
<dbReference type="EMBL" id="MFZS01000012">
    <property type="protein sequence ID" value="OGK29217.1"/>
    <property type="molecule type" value="Genomic_DNA"/>
</dbReference>
<dbReference type="GO" id="GO:0016990">
    <property type="term" value="F:arginine deiminase activity"/>
    <property type="evidence" value="ECO:0007669"/>
    <property type="project" value="TreeGrafter"/>
</dbReference>
<reference evidence="1 2" key="1">
    <citation type="journal article" date="2016" name="Nat. Commun.">
        <title>Thousands of microbial genomes shed light on interconnected biogeochemical processes in an aquifer system.</title>
        <authorList>
            <person name="Anantharaman K."/>
            <person name="Brown C.T."/>
            <person name="Hug L.A."/>
            <person name="Sharon I."/>
            <person name="Castelle C.J."/>
            <person name="Probst A.J."/>
            <person name="Thomas B.C."/>
            <person name="Singh A."/>
            <person name="Wilkins M.J."/>
            <person name="Karaoz U."/>
            <person name="Brodie E.L."/>
            <person name="Williams K.H."/>
            <person name="Hubbard S.S."/>
            <person name="Banfield J.F."/>
        </authorList>
    </citation>
    <scope>NUCLEOTIDE SEQUENCE [LARGE SCALE GENOMIC DNA]</scope>
</reference>
<dbReference type="GO" id="GO:0019546">
    <property type="term" value="P:L-arginine deiminase pathway"/>
    <property type="evidence" value="ECO:0007669"/>
    <property type="project" value="TreeGrafter"/>
</dbReference>
<dbReference type="Gene3D" id="3.75.10.10">
    <property type="entry name" value="L-arginine/glycine Amidinotransferase, Chain A"/>
    <property type="match status" value="1"/>
</dbReference>
<evidence type="ECO:0000313" key="2">
    <source>
        <dbReference type="Proteomes" id="UP000177027"/>
    </source>
</evidence>
<evidence type="ECO:0008006" key="3">
    <source>
        <dbReference type="Google" id="ProtNLM"/>
    </source>
</evidence>
<protein>
    <recommendedName>
        <fullName evidence="3">Amidinotransferase</fullName>
    </recommendedName>
</protein>
<name>A0A1F7HD59_9BACT</name>
<dbReference type="SUPFAM" id="SSF55909">
    <property type="entry name" value="Pentein"/>
    <property type="match status" value="1"/>
</dbReference>
<evidence type="ECO:0000313" key="1">
    <source>
        <dbReference type="EMBL" id="OGK29217.1"/>
    </source>
</evidence>
<proteinExistence type="predicted"/>
<dbReference type="PANTHER" id="PTHR47271:SF2">
    <property type="entry name" value="ARGININE DEIMINASE"/>
    <property type="match status" value="1"/>
</dbReference>